<dbReference type="AlphaFoldDB" id="A0A370SWI0"/>
<name>A0A370SWI0_PSEJE</name>
<dbReference type="PANTHER" id="PTHR10545">
    <property type="entry name" value="DIAMINE N-ACETYLTRANSFERASE"/>
    <property type="match status" value="1"/>
</dbReference>
<keyword evidence="5" id="KW-0689">Ribosomal protein</keyword>
<dbReference type="SUPFAM" id="SSF55729">
    <property type="entry name" value="Acyl-CoA N-acyltransferases (Nat)"/>
    <property type="match status" value="1"/>
</dbReference>
<comment type="similarity">
    <text evidence="1">Belongs to the acetyltransferase family.</text>
</comment>
<dbReference type="CDD" id="cd04301">
    <property type="entry name" value="NAT_SF"/>
    <property type="match status" value="1"/>
</dbReference>
<dbReference type="InterPro" id="IPR051016">
    <property type="entry name" value="Diverse_Substrate_AcTransf"/>
</dbReference>
<accession>A0A370SWI0</accession>
<protein>
    <submittedName>
        <fullName evidence="5">Ribosomal protein S18 acetylase RimI-like enzyme</fullName>
    </submittedName>
</protein>
<dbReference type="GO" id="GO:0005840">
    <property type="term" value="C:ribosome"/>
    <property type="evidence" value="ECO:0007669"/>
    <property type="project" value="UniProtKB-KW"/>
</dbReference>
<organism evidence="5 6">
    <name type="scientific">Pseudomonas jessenii</name>
    <dbReference type="NCBI Taxonomy" id="77298"/>
    <lineage>
        <taxon>Bacteria</taxon>
        <taxon>Pseudomonadati</taxon>
        <taxon>Pseudomonadota</taxon>
        <taxon>Gammaproteobacteria</taxon>
        <taxon>Pseudomonadales</taxon>
        <taxon>Pseudomonadaceae</taxon>
        <taxon>Pseudomonas</taxon>
    </lineage>
</organism>
<dbReference type="EMBL" id="QRAV01000002">
    <property type="protein sequence ID" value="RDL24099.1"/>
    <property type="molecule type" value="Genomic_DNA"/>
</dbReference>
<feature type="domain" description="N-acetyltransferase" evidence="4">
    <location>
        <begin position="36"/>
        <end position="191"/>
    </location>
</feature>
<dbReference type="Gene3D" id="3.40.630.30">
    <property type="match status" value="1"/>
</dbReference>
<gene>
    <name evidence="5" type="ORF">DEU51_102355</name>
</gene>
<dbReference type="Pfam" id="PF00583">
    <property type="entry name" value="Acetyltransf_1"/>
    <property type="match status" value="1"/>
</dbReference>
<dbReference type="PANTHER" id="PTHR10545:SF29">
    <property type="entry name" value="GH14572P-RELATED"/>
    <property type="match status" value="1"/>
</dbReference>
<comment type="caution">
    <text evidence="5">The sequence shown here is derived from an EMBL/GenBank/DDBJ whole genome shotgun (WGS) entry which is preliminary data.</text>
</comment>
<dbReference type="FunFam" id="3.40.630.30:FF:000064">
    <property type="entry name" value="GNAT family acetyltransferase"/>
    <property type="match status" value="1"/>
</dbReference>
<keyword evidence="3" id="KW-0012">Acyltransferase</keyword>
<evidence type="ECO:0000256" key="2">
    <source>
        <dbReference type="ARBA" id="ARBA00022679"/>
    </source>
</evidence>
<dbReference type="Proteomes" id="UP000255365">
    <property type="component" value="Unassembled WGS sequence"/>
</dbReference>
<evidence type="ECO:0000256" key="1">
    <source>
        <dbReference type="ARBA" id="ARBA00008694"/>
    </source>
</evidence>
<proteinExistence type="inferred from homology"/>
<sequence length="193" mass="21854">MFCHIEQDNALLPYEERFNAFYYGVFFPRQGPSMTIEIRPATPSDAPQILAFITELADFEKARHEVIASVADIERSLFGEGATAHGLICLRDGLPIGFAVFFFSYSTWLGSNCLYLEDLYITPEQRGGGAGKTLLRQLAKIACANDCGRFEWSVLDWNTPAIEFYKSLGAQPQEEWVRYRMDGKVLREFAEGQ</sequence>
<evidence type="ECO:0000313" key="5">
    <source>
        <dbReference type="EMBL" id="RDL24099.1"/>
    </source>
</evidence>
<evidence type="ECO:0000256" key="3">
    <source>
        <dbReference type="ARBA" id="ARBA00023315"/>
    </source>
</evidence>
<evidence type="ECO:0000259" key="4">
    <source>
        <dbReference type="PROSITE" id="PS51186"/>
    </source>
</evidence>
<dbReference type="InterPro" id="IPR000182">
    <property type="entry name" value="GNAT_dom"/>
</dbReference>
<evidence type="ECO:0000313" key="6">
    <source>
        <dbReference type="Proteomes" id="UP000255365"/>
    </source>
</evidence>
<dbReference type="PROSITE" id="PS51186">
    <property type="entry name" value="GNAT"/>
    <property type="match status" value="1"/>
</dbReference>
<keyword evidence="2" id="KW-0808">Transferase</keyword>
<dbReference type="InterPro" id="IPR016181">
    <property type="entry name" value="Acyl_CoA_acyltransferase"/>
</dbReference>
<dbReference type="GO" id="GO:0008080">
    <property type="term" value="F:N-acetyltransferase activity"/>
    <property type="evidence" value="ECO:0007669"/>
    <property type="project" value="UniProtKB-ARBA"/>
</dbReference>
<keyword evidence="5" id="KW-0687">Ribonucleoprotein</keyword>
<reference evidence="5 6" key="1">
    <citation type="submission" date="2018-07" db="EMBL/GenBank/DDBJ databases">
        <title>Genome sequencing of rice bacterial endophytes.</title>
        <authorList>
            <person name="Venturi V."/>
        </authorList>
    </citation>
    <scope>NUCLEOTIDE SEQUENCE [LARGE SCALE GENOMIC DNA]</scope>
    <source>
        <strain evidence="5 6">E2333</strain>
    </source>
</reference>